<dbReference type="EMBL" id="QFYQ01000001">
    <property type="protein sequence ID" value="RAK55499.1"/>
    <property type="molecule type" value="Genomic_DNA"/>
</dbReference>
<dbReference type="Proteomes" id="UP000249254">
    <property type="component" value="Unassembled WGS sequence"/>
</dbReference>
<reference evidence="2" key="1">
    <citation type="submission" date="2018-05" db="EMBL/GenBank/DDBJ databases">
        <authorList>
            <person name="Li X."/>
        </authorList>
    </citation>
    <scope>NUCLEOTIDE SEQUENCE [LARGE SCALE GENOMIC DNA]</scope>
    <source>
        <strain evidence="2">LX32</strain>
    </source>
</reference>
<proteinExistence type="predicted"/>
<evidence type="ECO:0000313" key="2">
    <source>
        <dbReference type="Proteomes" id="UP000249254"/>
    </source>
</evidence>
<sequence>MLTRLFEAWTGFIPSVLRSPERLLHVTNLVAHLSPRTLETLPAKYPDLSQFVSANLAPILGLGVDIEPARLALLKIEIADLASIGGFAGTARFLFEQGLYNLTPGNLEFIFQTVLGLDETELLRTQNYTTVLKTANSALLARIDRNFEEYLEGVLLKLDTNSQESVAAILAVISREKIELGTLSSFLAKQASLLPSLEGVPTGLHPVVFQLAKIEASWANCLAFIGSEHFDAESLTAYLNTRPALAALSTHPIPDGNDARGLRKFLIEADGLQDDVYQAYIKLLPKQFQKFPDNLEASKLQILVEERKITFSAENVNILASDRDLQVLFVAKNIDLYLAEQDEFSMDEEFSEELLGSNIDDNHKLSIIQSMDLATLASEPSRARAVGEVLVRTGVGELTLDGAAARTIVLNSSPIGAQISLLNMLNSLFDDSAIRDILRRLPAPFSEITTGYHTPVLEMNEANDQLAKWLEAREIISSSSKGFFGDTIRINLFRREW</sequence>
<accession>A0A328ALM4</accession>
<evidence type="ECO:0000313" key="1">
    <source>
        <dbReference type="EMBL" id="RAK55499.1"/>
    </source>
</evidence>
<keyword evidence="2" id="KW-1185">Reference proteome</keyword>
<dbReference type="RefSeq" id="WP_111529247.1">
    <property type="nucleotide sequence ID" value="NZ_JBHRSG010000003.1"/>
</dbReference>
<dbReference type="OrthoDB" id="1701659at2"/>
<organism evidence="1 2">
    <name type="scientific">Phenylobacterium soli</name>
    <dbReference type="NCBI Taxonomy" id="2170551"/>
    <lineage>
        <taxon>Bacteria</taxon>
        <taxon>Pseudomonadati</taxon>
        <taxon>Pseudomonadota</taxon>
        <taxon>Alphaproteobacteria</taxon>
        <taxon>Caulobacterales</taxon>
        <taxon>Caulobacteraceae</taxon>
        <taxon>Phenylobacterium</taxon>
    </lineage>
</organism>
<name>A0A328ALM4_9CAUL</name>
<protein>
    <submittedName>
        <fullName evidence="1">Uncharacterized protein</fullName>
    </submittedName>
</protein>
<comment type="caution">
    <text evidence="1">The sequence shown here is derived from an EMBL/GenBank/DDBJ whole genome shotgun (WGS) entry which is preliminary data.</text>
</comment>
<gene>
    <name evidence="1" type="ORF">DJ017_13740</name>
</gene>
<dbReference type="AlphaFoldDB" id="A0A328ALM4"/>